<dbReference type="RefSeq" id="WP_012865449.1">
    <property type="nucleotide sequence ID" value="NC_013521.1"/>
</dbReference>
<dbReference type="HOGENOM" id="CLU_1342461_0_0_11"/>
<gene>
    <name evidence="1" type="ordered locus">Sked_04130</name>
</gene>
<accession>D1BKA3</accession>
<dbReference type="STRING" id="446469.Sked_04130"/>
<keyword evidence="2" id="KW-1185">Reference proteome</keyword>
<dbReference type="Proteomes" id="UP000000322">
    <property type="component" value="Chromosome"/>
</dbReference>
<evidence type="ECO:0000313" key="2">
    <source>
        <dbReference type="Proteomes" id="UP000000322"/>
    </source>
</evidence>
<proteinExistence type="predicted"/>
<organism evidence="1 2">
    <name type="scientific">Sanguibacter keddieii (strain ATCC 51767 / DSM 10542 / NCFB 3025 / ST-74)</name>
    <dbReference type="NCBI Taxonomy" id="446469"/>
    <lineage>
        <taxon>Bacteria</taxon>
        <taxon>Bacillati</taxon>
        <taxon>Actinomycetota</taxon>
        <taxon>Actinomycetes</taxon>
        <taxon>Micrococcales</taxon>
        <taxon>Sanguibacteraceae</taxon>
        <taxon>Sanguibacter</taxon>
    </lineage>
</organism>
<dbReference type="eggNOG" id="COG1192">
    <property type="taxonomic scope" value="Bacteria"/>
</dbReference>
<dbReference type="KEGG" id="ske:Sked_04130"/>
<reference evidence="1 2" key="1">
    <citation type="journal article" date="2009" name="Stand. Genomic Sci.">
        <title>Complete genome sequence of Sanguibacter keddieii type strain (ST-74).</title>
        <authorList>
            <person name="Ivanova N."/>
            <person name="Sikorski J."/>
            <person name="Sims D."/>
            <person name="Brettin T."/>
            <person name="Detter J.C."/>
            <person name="Han C."/>
            <person name="Lapidus A."/>
            <person name="Copeland A."/>
            <person name="Glavina Del Rio T."/>
            <person name="Nolan M."/>
            <person name="Chen F."/>
            <person name="Lucas S."/>
            <person name="Tice H."/>
            <person name="Cheng J.F."/>
            <person name="Bruce D."/>
            <person name="Goodwin L."/>
            <person name="Pitluck S."/>
            <person name="Pati A."/>
            <person name="Mavromatis K."/>
            <person name="Chen A."/>
            <person name="Palaniappan K."/>
            <person name="D'haeseleer P."/>
            <person name="Chain P."/>
            <person name="Bristow J."/>
            <person name="Eisen J.A."/>
            <person name="Markowitz V."/>
            <person name="Hugenholtz P."/>
            <person name="Goker M."/>
            <person name="Pukall R."/>
            <person name="Klenk H.P."/>
            <person name="Kyrpides N.C."/>
        </authorList>
    </citation>
    <scope>NUCLEOTIDE SEQUENCE [LARGE SCALE GENOMIC DNA]</scope>
    <source>
        <strain evidence="2">ATCC 51767 / DSM 10542 / NCFB 3025 / ST-74</strain>
    </source>
</reference>
<dbReference type="AlphaFoldDB" id="D1BKA3"/>
<protein>
    <submittedName>
        <fullName evidence="1">Uncharacterized protein</fullName>
    </submittedName>
</protein>
<dbReference type="EMBL" id="CP001819">
    <property type="protein sequence ID" value="ACZ20380.1"/>
    <property type="molecule type" value="Genomic_DNA"/>
</dbReference>
<evidence type="ECO:0000313" key="1">
    <source>
        <dbReference type="EMBL" id="ACZ20380.1"/>
    </source>
</evidence>
<sequence>MTSTRRTPLPAEAARWLAVDLGSRPAQVVFAGVTGGAGATTLTALVARCLATYRAPTRPRPSVAVLDHDGGTVHERSGAPAAGSPADADVLLRCLGAQALNPEPTLLDDPTVVAVVVVPWHQDGLGMGETAADRLGVERTVVVPVDVTRARVGGAVLGLPWDRALAAPGEISGGALAPVTRRAVLAVTAEVLAAARRVAVLTAR</sequence>
<name>D1BKA3_SANKS</name>